<dbReference type="InterPro" id="IPR000515">
    <property type="entry name" value="MetI-like"/>
</dbReference>
<feature type="transmembrane region" description="Helical" evidence="7">
    <location>
        <begin position="206"/>
        <end position="230"/>
    </location>
</feature>
<keyword evidence="2 7" id="KW-0813">Transport</keyword>
<dbReference type="SUPFAM" id="SSF161098">
    <property type="entry name" value="MetI-like"/>
    <property type="match status" value="1"/>
</dbReference>
<dbReference type="RefSeq" id="WP_256398608.1">
    <property type="nucleotide sequence ID" value="NZ_JANHJR010000001.1"/>
</dbReference>
<evidence type="ECO:0000259" key="9">
    <source>
        <dbReference type="PROSITE" id="PS50928"/>
    </source>
</evidence>
<evidence type="ECO:0000313" key="11">
    <source>
        <dbReference type="Proteomes" id="UP001597034"/>
    </source>
</evidence>
<keyword evidence="5 7" id="KW-1133">Transmembrane helix</keyword>
<evidence type="ECO:0000256" key="8">
    <source>
        <dbReference type="SAM" id="MobiDB-lite"/>
    </source>
</evidence>
<dbReference type="InterPro" id="IPR035906">
    <property type="entry name" value="MetI-like_sf"/>
</dbReference>
<feature type="transmembrane region" description="Helical" evidence="7">
    <location>
        <begin position="108"/>
        <end position="139"/>
    </location>
</feature>
<evidence type="ECO:0000256" key="4">
    <source>
        <dbReference type="ARBA" id="ARBA00022692"/>
    </source>
</evidence>
<protein>
    <submittedName>
        <fullName evidence="10">Carbohydrate ABC transporter permease</fullName>
    </submittedName>
</protein>
<evidence type="ECO:0000256" key="3">
    <source>
        <dbReference type="ARBA" id="ARBA00022475"/>
    </source>
</evidence>
<keyword evidence="6 7" id="KW-0472">Membrane</keyword>
<dbReference type="AlphaFoldDB" id="A0ABD6DKT5"/>
<dbReference type="GO" id="GO:0005886">
    <property type="term" value="C:plasma membrane"/>
    <property type="evidence" value="ECO:0007669"/>
    <property type="project" value="UniProtKB-SubCell"/>
</dbReference>
<name>A0ABD6DKT5_9EURY</name>
<comment type="caution">
    <text evidence="10">The sequence shown here is derived from an EMBL/GenBank/DDBJ whole genome shotgun (WGS) entry which is preliminary data.</text>
</comment>
<sequence length="341" mass="36798">MATESPTRGGGGTESTRSSRSSAVTTWLENLSEAQFAYLLLTPAFLLLGVIAFWPLLSTMQLSLYADNLGAARIGAFVGIENYVQLFTGQKDALMPSPFLPDDLSMDSLFGSALTVTLLFTVISVTFETVIGFGQALVLDKEFPGRRWVRVAIIIPWAVPIVVQGMIFYLLFNPNIGLIVGDEDAPTFLQEIGVFSLTPLANSVDATMIVIVADIWKTSAFMALLILAGLQSVDRNLYDVARVSGASPWQRFRYITLPLILPTVLIAMLFRTIQSMRVYGVIESTIGSSGCTTVPSLSCLVVTTFNNNLLGTSAAVAVVTAGIIALGVSVYILGYARREMI</sequence>
<feature type="transmembrane region" description="Helical" evidence="7">
    <location>
        <begin position="36"/>
        <end position="57"/>
    </location>
</feature>
<evidence type="ECO:0000256" key="2">
    <source>
        <dbReference type="ARBA" id="ARBA00022448"/>
    </source>
</evidence>
<evidence type="ECO:0000256" key="7">
    <source>
        <dbReference type="RuleBase" id="RU363032"/>
    </source>
</evidence>
<reference evidence="10 11" key="1">
    <citation type="journal article" date="2019" name="Int. J. Syst. Evol. Microbiol.">
        <title>The Global Catalogue of Microorganisms (GCM) 10K type strain sequencing project: providing services to taxonomists for standard genome sequencing and annotation.</title>
        <authorList>
            <consortium name="The Broad Institute Genomics Platform"/>
            <consortium name="The Broad Institute Genome Sequencing Center for Infectious Disease"/>
            <person name="Wu L."/>
            <person name="Ma J."/>
        </authorList>
    </citation>
    <scope>NUCLEOTIDE SEQUENCE [LARGE SCALE GENOMIC DNA]</scope>
    <source>
        <strain evidence="10 11">CGMCC 1.10390</strain>
    </source>
</reference>
<comment type="subcellular location">
    <subcellularLocation>
        <location evidence="1 7">Cell membrane</location>
        <topology evidence="1 7">Multi-pass membrane protein</topology>
    </subcellularLocation>
</comment>
<dbReference type="PROSITE" id="PS50928">
    <property type="entry name" value="ABC_TM1"/>
    <property type="match status" value="1"/>
</dbReference>
<feature type="region of interest" description="Disordered" evidence="8">
    <location>
        <begin position="1"/>
        <end position="20"/>
    </location>
</feature>
<dbReference type="PANTHER" id="PTHR43005">
    <property type="entry name" value="BLR7065 PROTEIN"/>
    <property type="match status" value="1"/>
</dbReference>
<dbReference type="CDD" id="cd06261">
    <property type="entry name" value="TM_PBP2"/>
    <property type="match status" value="1"/>
</dbReference>
<keyword evidence="11" id="KW-1185">Reference proteome</keyword>
<evidence type="ECO:0000256" key="1">
    <source>
        <dbReference type="ARBA" id="ARBA00004651"/>
    </source>
</evidence>
<accession>A0ABD6DKT5</accession>
<feature type="transmembrane region" description="Helical" evidence="7">
    <location>
        <begin position="151"/>
        <end position="172"/>
    </location>
</feature>
<feature type="transmembrane region" description="Helical" evidence="7">
    <location>
        <begin position="314"/>
        <end position="336"/>
    </location>
</feature>
<dbReference type="Gene3D" id="1.10.3720.10">
    <property type="entry name" value="MetI-like"/>
    <property type="match status" value="1"/>
</dbReference>
<comment type="similarity">
    <text evidence="7">Belongs to the binding-protein-dependent transport system permease family.</text>
</comment>
<evidence type="ECO:0000313" key="10">
    <source>
        <dbReference type="EMBL" id="MFD1645869.1"/>
    </source>
</evidence>
<organism evidence="10 11">
    <name type="scientific">Haloarchaeobius litoreus</name>
    <dbReference type="NCBI Taxonomy" id="755306"/>
    <lineage>
        <taxon>Archaea</taxon>
        <taxon>Methanobacteriati</taxon>
        <taxon>Methanobacteriota</taxon>
        <taxon>Stenosarchaea group</taxon>
        <taxon>Halobacteria</taxon>
        <taxon>Halobacteriales</taxon>
        <taxon>Halorubellaceae</taxon>
        <taxon>Haloarchaeobius</taxon>
    </lineage>
</organism>
<gene>
    <name evidence="10" type="ORF">ACFSBL_09250</name>
</gene>
<keyword evidence="4 7" id="KW-0812">Transmembrane</keyword>
<evidence type="ECO:0000256" key="5">
    <source>
        <dbReference type="ARBA" id="ARBA00022989"/>
    </source>
</evidence>
<evidence type="ECO:0000256" key="6">
    <source>
        <dbReference type="ARBA" id="ARBA00023136"/>
    </source>
</evidence>
<feature type="transmembrane region" description="Helical" evidence="7">
    <location>
        <begin position="251"/>
        <end position="270"/>
    </location>
</feature>
<proteinExistence type="inferred from homology"/>
<dbReference type="Proteomes" id="UP001597034">
    <property type="component" value="Unassembled WGS sequence"/>
</dbReference>
<keyword evidence="3" id="KW-1003">Cell membrane</keyword>
<feature type="domain" description="ABC transmembrane type-1" evidence="9">
    <location>
        <begin position="114"/>
        <end position="334"/>
    </location>
</feature>
<dbReference type="PANTHER" id="PTHR43005:SF1">
    <property type="entry name" value="SPERMIDINE_PUTRESCINE TRANSPORT SYSTEM PERMEASE PROTEIN"/>
    <property type="match status" value="1"/>
</dbReference>
<dbReference type="Pfam" id="PF00528">
    <property type="entry name" value="BPD_transp_1"/>
    <property type="match status" value="1"/>
</dbReference>
<dbReference type="EMBL" id="JBHUDO010000002">
    <property type="protein sequence ID" value="MFD1645869.1"/>
    <property type="molecule type" value="Genomic_DNA"/>
</dbReference>